<keyword evidence="3" id="KW-1185">Reference proteome</keyword>
<dbReference type="Proteomes" id="UP000008850">
    <property type="component" value="Chromosome"/>
</dbReference>
<proteinExistence type="predicted"/>
<dbReference type="EMBL" id="CP003075">
    <property type="protein sequence ID" value="AEQ53070.1"/>
    <property type="molecule type" value="Genomic_DNA"/>
</dbReference>
<dbReference type="KEGG" id="phl:KKY_3077"/>
<feature type="chain" id="PRO_5003467917" evidence="1">
    <location>
        <begin position="22"/>
        <end position="84"/>
    </location>
</feature>
<sequence>MFKKTTTLAVALSLFAIPAFAQTTVGGVQVSAEGLPYVASYCEDLDSMSTSDRFDYTPSHADSIASGISLKTVKLSDCQRAGLI</sequence>
<feature type="signal peptide" evidence="1">
    <location>
        <begin position="1"/>
        <end position="21"/>
    </location>
</feature>
<gene>
    <name evidence="2" type="ordered locus">KKY_3077</name>
</gene>
<name>G4RG94_PELHB</name>
<evidence type="ECO:0000313" key="2">
    <source>
        <dbReference type="EMBL" id="AEQ53070.1"/>
    </source>
</evidence>
<protein>
    <submittedName>
        <fullName evidence="2">Uncharacterized protein</fullName>
    </submittedName>
</protein>
<dbReference type="STRING" id="1082931.KKY_3077"/>
<evidence type="ECO:0000256" key="1">
    <source>
        <dbReference type="SAM" id="SignalP"/>
    </source>
</evidence>
<dbReference type="RefSeq" id="WP_014132217.1">
    <property type="nucleotide sequence ID" value="NC_016078.1"/>
</dbReference>
<organism evidence="2 3">
    <name type="scientific">Pelagibacterium halotolerans (strain DSM 22347 / JCM 15775 / CGMCC 1.7692 / B2)</name>
    <dbReference type="NCBI Taxonomy" id="1082931"/>
    <lineage>
        <taxon>Bacteria</taxon>
        <taxon>Pseudomonadati</taxon>
        <taxon>Pseudomonadota</taxon>
        <taxon>Alphaproteobacteria</taxon>
        <taxon>Hyphomicrobiales</taxon>
        <taxon>Devosiaceae</taxon>
        <taxon>Pelagibacterium</taxon>
    </lineage>
</organism>
<accession>G4RG94</accession>
<keyword evidence="1" id="KW-0732">Signal</keyword>
<reference evidence="2 3" key="1">
    <citation type="journal article" date="2012" name="J. Bacteriol.">
        <title>Complete genome sequence of Pelagibacterium halotolerans B2T.</title>
        <authorList>
            <person name="Huo Y.Y."/>
            <person name="Cheng H."/>
            <person name="Han X.F."/>
            <person name="Jiang X.W."/>
            <person name="Sun C."/>
            <person name="Zhang X.Q."/>
            <person name="Zhu X.F."/>
            <person name="Liu Y.F."/>
            <person name="Li P.F."/>
            <person name="Ni P.X."/>
            <person name="Wu M."/>
        </authorList>
    </citation>
    <scope>NUCLEOTIDE SEQUENCE [LARGE SCALE GENOMIC DNA]</scope>
    <source>
        <strain evidence="3">DSM 22347 / JCM 15775 / CGMCC 1.7692 / B2</strain>
    </source>
</reference>
<dbReference type="HOGENOM" id="CLU_171062_0_0_5"/>
<evidence type="ECO:0000313" key="3">
    <source>
        <dbReference type="Proteomes" id="UP000008850"/>
    </source>
</evidence>
<dbReference type="AlphaFoldDB" id="G4RG94"/>